<evidence type="ECO:0000313" key="1">
    <source>
        <dbReference type="EMBL" id="MCI66060.1"/>
    </source>
</evidence>
<sequence length="31" mass="3125">ELEQQVVGTFEGEVVGSSVRHGGVIEIGGVG</sequence>
<protein>
    <submittedName>
        <fullName evidence="1">Uncharacterized protein</fullName>
    </submittedName>
</protein>
<accession>A0A392U0S3</accession>
<keyword evidence="2" id="KW-1185">Reference proteome</keyword>
<evidence type="ECO:0000313" key="2">
    <source>
        <dbReference type="Proteomes" id="UP000265520"/>
    </source>
</evidence>
<dbReference type="Proteomes" id="UP000265520">
    <property type="component" value="Unassembled WGS sequence"/>
</dbReference>
<dbReference type="AlphaFoldDB" id="A0A392U0S3"/>
<organism evidence="1 2">
    <name type="scientific">Trifolium medium</name>
    <dbReference type="NCBI Taxonomy" id="97028"/>
    <lineage>
        <taxon>Eukaryota</taxon>
        <taxon>Viridiplantae</taxon>
        <taxon>Streptophyta</taxon>
        <taxon>Embryophyta</taxon>
        <taxon>Tracheophyta</taxon>
        <taxon>Spermatophyta</taxon>
        <taxon>Magnoliopsida</taxon>
        <taxon>eudicotyledons</taxon>
        <taxon>Gunneridae</taxon>
        <taxon>Pentapetalae</taxon>
        <taxon>rosids</taxon>
        <taxon>fabids</taxon>
        <taxon>Fabales</taxon>
        <taxon>Fabaceae</taxon>
        <taxon>Papilionoideae</taxon>
        <taxon>50 kb inversion clade</taxon>
        <taxon>NPAAA clade</taxon>
        <taxon>Hologalegina</taxon>
        <taxon>IRL clade</taxon>
        <taxon>Trifolieae</taxon>
        <taxon>Trifolium</taxon>
    </lineage>
</organism>
<reference evidence="1 2" key="1">
    <citation type="journal article" date="2018" name="Front. Plant Sci.">
        <title>Red Clover (Trifolium pratense) and Zigzag Clover (T. medium) - A Picture of Genomic Similarities and Differences.</title>
        <authorList>
            <person name="Dluhosova J."/>
            <person name="Istvanek J."/>
            <person name="Nedelnik J."/>
            <person name="Repkova J."/>
        </authorList>
    </citation>
    <scope>NUCLEOTIDE SEQUENCE [LARGE SCALE GENOMIC DNA]</scope>
    <source>
        <strain evidence="2">cv. 10/8</strain>
        <tissue evidence="1">Leaf</tissue>
    </source>
</reference>
<comment type="caution">
    <text evidence="1">The sequence shown here is derived from an EMBL/GenBank/DDBJ whole genome shotgun (WGS) entry which is preliminary data.</text>
</comment>
<proteinExistence type="predicted"/>
<feature type="non-terminal residue" evidence="1">
    <location>
        <position position="1"/>
    </location>
</feature>
<name>A0A392U0S3_9FABA</name>
<dbReference type="EMBL" id="LXQA010687849">
    <property type="protein sequence ID" value="MCI66060.1"/>
    <property type="molecule type" value="Genomic_DNA"/>
</dbReference>